<dbReference type="PANTHER" id="PTHR23077:SF27">
    <property type="entry name" value="ATPASE FAMILY GENE 2 PROTEIN HOMOLOG A"/>
    <property type="match status" value="1"/>
</dbReference>
<dbReference type="CDD" id="cd19481">
    <property type="entry name" value="RecA-like_protease"/>
    <property type="match status" value="1"/>
</dbReference>
<dbReference type="SUPFAM" id="SSF52540">
    <property type="entry name" value="P-loop containing nucleoside triphosphate hydrolases"/>
    <property type="match status" value="2"/>
</dbReference>
<name>A0ABT3MCN0_9LEPT</name>
<comment type="caution">
    <text evidence="4">The sequence shown here is derived from an EMBL/GenBank/DDBJ whole genome shotgun (WGS) entry which is preliminary data.</text>
</comment>
<dbReference type="InterPro" id="IPR027417">
    <property type="entry name" value="P-loop_NTPase"/>
</dbReference>
<dbReference type="InterPro" id="IPR003959">
    <property type="entry name" value="ATPase_AAA_core"/>
</dbReference>
<dbReference type="Pfam" id="PF00004">
    <property type="entry name" value="AAA"/>
    <property type="match status" value="2"/>
</dbReference>
<dbReference type="Gene3D" id="3.40.50.300">
    <property type="entry name" value="P-loop containing nucleotide triphosphate hydrolases"/>
    <property type="match status" value="2"/>
</dbReference>
<feature type="domain" description="AAA+ ATPase" evidence="3">
    <location>
        <begin position="536"/>
        <end position="671"/>
    </location>
</feature>
<evidence type="ECO:0000256" key="2">
    <source>
        <dbReference type="ARBA" id="ARBA00022840"/>
    </source>
</evidence>
<keyword evidence="1" id="KW-0547">Nucleotide-binding</keyword>
<organism evidence="4 5">
    <name type="scientific">Leptospira paudalimensis</name>
    <dbReference type="NCBI Taxonomy" id="2950024"/>
    <lineage>
        <taxon>Bacteria</taxon>
        <taxon>Pseudomonadati</taxon>
        <taxon>Spirochaetota</taxon>
        <taxon>Spirochaetia</taxon>
        <taxon>Leptospirales</taxon>
        <taxon>Leptospiraceae</taxon>
        <taxon>Leptospira</taxon>
    </lineage>
</organism>
<accession>A0ABT3MCN0</accession>
<reference evidence="4 5" key="1">
    <citation type="submission" date="2022-06" db="EMBL/GenBank/DDBJ databases">
        <title>Leptospira isolates from biofilms formed at urban environments.</title>
        <authorList>
            <person name="Ribeiro P.S."/>
            <person name="Sousa T."/>
            <person name="Carvalho N."/>
            <person name="Aburjaile F."/>
            <person name="Neves F."/>
            <person name="Oliveira D."/>
            <person name="Blanco L."/>
            <person name="Lima J."/>
            <person name="Costa F."/>
            <person name="Brenig B."/>
            <person name="Soares S."/>
            <person name="Ramos R."/>
            <person name="Goes-Neto A."/>
            <person name="Matiuzzi M."/>
            <person name="Azevedo V."/>
            <person name="Ristow P."/>
        </authorList>
    </citation>
    <scope>NUCLEOTIDE SEQUENCE [LARGE SCALE GENOMIC DNA]</scope>
    <source>
        <strain evidence="4 5">VSF14</strain>
    </source>
</reference>
<dbReference type="GO" id="GO:0005524">
    <property type="term" value="F:ATP binding"/>
    <property type="evidence" value="ECO:0007669"/>
    <property type="project" value="UniProtKB-KW"/>
</dbReference>
<keyword evidence="5" id="KW-1185">Reference proteome</keyword>
<evidence type="ECO:0000313" key="4">
    <source>
        <dbReference type="EMBL" id="MCW7506133.1"/>
    </source>
</evidence>
<dbReference type="InterPro" id="IPR050168">
    <property type="entry name" value="AAA_ATPase_domain"/>
</dbReference>
<evidence type="ECO:0000259" key="3">
    <source>
        <dbReference type="SMART" id="SM00382"/>
    </source>
</evidence>
<protein>
    <submittedName>
        <fullName evidence="4">ATP-binding protein</fullName>
    </submittedName>
</protein>
<dbReference type="SMART" id="SM00382">
    <property type="entry name" value="AAA"/>
    <property type="match status" value="2"/>
</dbReference>
<dbReference type="RefSeq" id="WP_265359691.1">
    <property type="nucleotide sequence ID" value="NZ_JAMQPR010000003.1"/>
</dbReference>
<dbReference type="Proteomes" id="UP001208794">
    <property type="component" value="Unassembled WGS sequence"/>
</dbReference>
<dbReference type="EMBL" id="JAMQPR010000003">
    <property type="protein sequence ID" value="MCW7506133.1"/>
    <property type="molecule type" value="Genomic_DNA"/>
</dbReference>
<evidence type="ECO:0000313" key="5">
    <source>
        <dbReference type="Proteomes" id="UP001208794"/>
    </source>
</evidence>
<sequence length="744" mass="86676">MPRKKIKESLFESSEKEDLQLLHYFVGKNLSKFDSFGKTRLETLYSLYDTKAKKTLVEKIFRPDEMKMKEESENDEIEPRRGRNGYWDDTYASTQGKDYLPDELDQDTQQYCKRNPFGRRKIYRLLQEESNRITSDFSIQDSKAYQKISSTFKILGITKESIEYVLFLYTRSAFSNFDNWISRSIDSKMIPVIVREVTGLNRSEYMKITNPDEKWINYGILSPCHEKEDPCEIADSFYNFLADDTQATFGLKFLNQVNEETHPVSSFFLAENEVARNLSLLQDEQPSKILFYGSPGSGKTEFAKSLVAEVQKTLFKINNKEAESKEDKRTALIVGTTLSAESGNILLFDEADDILNEGGKRGFFEEKVPEKKIWMNEFLDQMKGKLIIITNESNSIHESVLRRFDYSLEFFPAEPKRRLYYWNRVLELENVNDRLKNSEVEELAHTYPAGVGGISIVVKAAKKICNNRKDDKFLSVIKDVMNKHTHLTKGRIQKFTFSPTPYDSKILHVNSNLDDLETLIEEYKRKWEEPEESNLGSLCLLFHGKPGTGKTEYAKHIAKKFNLELMQKRGSDLQSPFVGMTEMLIADAFQEAEAKKSIFFLDEADSFFRSRDLAVRSWEVTQTNEFLTWMESFRGIFIASTNFMKDFDHAALRRFAWKGEFKTLRREDKVEIIRQYFPHLTETLTFLEKENIKEIPELTVGDIRAVWNRFRFRNSKQISGEEIIQSLKSEVSFKSNTQMKSIGF</sequence>
<keyword evidence="2 4" id="KW-0067">ATP-binding</keyword>
<dbReference type="InterPro" id="IPR003593">
    <property type="entry name" value="AAA+_ATPase"/>
</dbReference>
<dbReference type="PANTHER" id="PTHR23077">
    <property type="entry name" value="AAA-FAMILY ATPASE"/>
    <property type="match status" value="1"/>
</dbReference>
<gene>
    <name evidence="4" type="ORF">ND855_18510</name>
</gene>
<proteinExistence type="predicted"/>
<feature type="domain" description="AAA+ ATPase" evidence="3">
    <location>
        <begin position="285"/>
        <end position="414"/>
    </location>
</feature>
<evidence type="ECO:0000256" key="1">
    <source>
        <dbReference type="ARBA" id="ARBA00022741"/>
    </source>
</evidence>